<dbReference type="EMBL" id="CP037900">
    <property type="protein sequence ID" value="QBP09840.1"/>
    <property type="molecule type" value="Genomic_DNA"/>
</dbReference>
<gene>
    <name evidence="1" type="ORF">DDF84_008735</name>
</gene>
<name>A0A482ISS6_9BURK</name>
<accession>A0A482ISS6</accession>
<dbReference type="Proteomes" id="UP000253772">
    <property type="component" value="Chromosome c1"/>
</dbReference>
<reference evidence="1 2" key="1">
    <citation type="submission" date="2019-03" db="EMBL/GenBank/DDBJ databases">
        <title>Comparative insights into the high quality Complete genome sequence of highly metal resistant Cupriavidus metallidurans strain BS1 isolated from a gold-copper mine.</title>
        <authorList>
            <person name="Mazhar H.S."/>
            <person name="Rensing C."/>
        </authorList>
    </citation>
    <scope>NUCLEOTIDE SEQUENCE [LARGE SCALE GENOMIC DNA]</scope>
    <source>
        <strain evidence="1 2">BS1</strain>
    </source>
</reference>
<dbReference type="AlphaFoldDB" id="A0A482ISS6"/>
<dbReference type="OrthoDB" id="5677692at2"/>
<organism evidence="1 2">
    <name type="scientific">Cupriavidus metallidurans</name>
    <dbReference type="NCBI Taxonomy" id="119219"/>
    <lineage>
        <taxon>Bacteria</taxon>
        <taxon>Pseudomonadati</taxon>
        <taxon>Pseudomonadota</taxon>
        <taxon>Betaproteobacteria</taxon>
        <taxon>Burkholderiales</taxon>
        <taxon>Burkholderiaceae</taxon>
        <taxon>Cupriavidus</taxon>
    </lineage>
</organism>
<evidence type="ECO:0000313" key="2">
    <source>
        <dbReference type="Proteomes" id="UP000253772"/>
    </source>
</evidence>
<sequence length="105" mass="12042">MIDLEKARRETLRWRILVALNVSRPEPVDEGLLLSVLTDTKLQVSTRELRRELDYLAERELATLQGKDGPLWMAGLTRHGVDVVEYTVECQPGIARPPKYWAGDR</sequence>
<proteinExistence type="predicted"/>
<evidence type="ECO:0000313" key="1">
    <source>
        <dbReference type="EMBL" id="QBP09840.1"/>
    </source>
</evidence>
<protein>
    <submittedName>
        <fullName evidence="1">Uncharacterized protein</fullName>
    </submittedName>
</protein>
<dbReference type="RefSeq" id="WP_017511689.1">
    <property type="nucleotide sequence ID" value="NZ_CP037900.1"/>
</dbReference>